<feature type="domain" description="Polymerase/histidinol phosphatase N-terminal" evidence="2">
    <location>
        <begin position="5"/>
        <end position="117"/>
    </location>
</feature>
<dbReference type="GO" id="GO:0008408">
    <property type="term" value="F:3'-5' exonuclease activity"/>
    <property type="evidence" value="ECO:0007669"/>
    <property type="project" value="InterPro"/>
</dbReference>
<comment type="caution">
    <text evidence="3">The sequence shown here is derived from an EMBL/GenBank/DDBJ whole genome shotgun (WGS) entry which is preliminary data.</text>
</comment>
<dbReference type="Pfam" id="PF02811">
    <property type="entry name" value="PHP"/>
    <property type="match status" value="2"/>
</dbReference>
<dbReference type="GO" id="GO:0006260">
    <property type="term" value="P:DNA replication"/>
    <property type="evidence" value="ECO:0007669"/>
    <property type="project" value="InterPro"/>
</dbReference>
<feature type="non-terminal residue" evidence="3">
    <location>
        <position position="482"/>
    </location>
</feature>
<dbReference type="SMART" id="SM00481">
    <property type="entry name" value="POLIIIAc"/>
    <property type="match status" value="1"/>
</dbReference>
<organism evidence="3 4">
    <name type="scientific">Bacteroides ovatus</name>
    <dbReference type="NCBI Taxonomy" id="28116"/>
    <lineage>
        <taxon>Bacteria</taxon>
        <taxon>Pseudomonadati</taxon>
        <taxon>Bacteroidota</taxon>
        <taxon>Bacteroidia</taxon>
        <taxon>Bacteroidales</taxon>
        <taxon>Bacteroidaceae</taxon>
        <taxon>Bacteroides</taxon>
    </lineage>
</organism>
<dbReference type="Pfam" id="PF07733">
    <property type="entry name" value="DNA_pol3_alpha"/>
    <property type="match status" value="1"/>
</dbReference>
<sequence length="482" mass="54754">MQDFVHLHVHTQYSLLDGQASVARLVDKAMKNGMKGIAVTDHGNMFGIKEFTNYVNKKNSGPKGEVKDLKKRIAGIEAGTIECEDKEAEIAACKAKIVEAENKLFKPIIGCEMYVARRTMDLKEGKPDQSGYHLIVLAKNETGYHNLIKLVSHAWTRGYYMRPRTDRSELEKYHEGLIICSACLGGEVPKRITAGQFAEAEEAIQWYKNLFGDDYYLELQRHKATVPRANHECYPLQVNVNKHLIEYAKKFNVKLICTNDVHFVDEENAEAHDRLICLSTGKDLDDPTRMLYTKQEWMKTREEMNELFADVPEALSNTLEILDKVEYYSIDHAPIMPTFAIPEDFGTEEGYREKFTEKDLFDEFTQDEHGNVVLSEEDAKAKIKRLGGYDKLYRIKLEGDYLAKLAFDGAKRIYGEPLTEEVKERMNFELYIMKTMGFPGYFLIVQDFINAARKELGVSVGPGRGSAAGSAVAYCLGITKIA</sequence>
<dbReference type="InterPro" id="IPR016195">
    <property type="entry name" value="Pol/histidinol_Pase-like"/>
</dbReference>
<dbReference type="InterPro" id="IPR004013">
    <property type="entry name" value="PHP_dom"/>
</dbReference>
<dbReference type="InterPro" id="IPR004805">
    <property type="entry name" value="DnaE2/DnaE/PolC"/>
</dbReference>
<dbReference type="InterPro" id="IPR003141">
    <property type="entry name" value="Pol/His_phosphatase_N"/>
</dbReference>
<dbReference type="Gene3D" id="3.20.20.140">
    <property type="entry name" value="Metal-dependent hydrolases"/>
    <property type="match status" value="1"/>
</dbReference>
<evidence type="ECO:0000259" key="2">
    <source>
        <dbReference type="SMART" id="SM00481"/>
    </source>
</evidence>
<evidence type="ECO:0000313" key="3">
    <source>
        <dbReference type="EMBL" id="KAA3952221.1"/>
    </source>
</evidence>
<dbReference type="PANTHER" id="PTHR32294">
    <property type="entry name" value="DNA POLYMERASE III SUBUNIT ALPHA"/>
    <property type="match status" value="1"/>
</dbReference>
<dbReference type="CDD" id="cd12113">
    <property type="entry name" value="PHP_PolIIIA_DnaE3"/>
    <property type="match status" value="1"/>
</dbReference>
<accession>A0A5M5C3G7</accession>
<dbReference type="PANTHER" id="PTHR32294:SF0">
    <property type="entry name" value="DNA POLYMERASE III SUBUNIT ALPHA"/>
    <property type="match status" value="1"/>
</dbReference>
<dbReference type="Proteomes" id="UP000323717">
    <property type="component" value="Unassembled WGS sequence"/>
</dbReference>
<protein>
    <recommendedName>
        <fullName evidence="1">DNA polymerase III subunit alpha</fullName>
    </recommendedName>
</protein>
<dbReference type="AlphaFoldDB" id="A0A5M5C3G7"/>
<dbReference type="EMBL" id="VWLE01000112">
    <property type="protein sequence ID" value="KAA3952221.1"/>
    <property type="molecule type" value="Genomic_DNA"/>
</dbReference>
<proteinExistence type="predicted"/>
<gene>
    <name evidence="3" type="ORF">F3D71_10025</name>
</gene>
<evidence type="ECO:0000256" key="1">
    <source>
        <dbReference type="ARBA" id="ARBA00019114"/>
    </source>
</evidence>
<name>A0A5M5C3G7_BACOV</name>
<dbReference type="SUPFAM" id="SSF89550">
    <property type="entry name" value="PHP domain-like"/>
    <property type="match status" value="1"/>
</dbReference>
<dbReference type="InterPro" id="IPR011708">
    <property type="entry name" value="DNA_pol3_alpha_NTPase_dom"/>
</dbReference>
<evidence type="ECO:0000313" key="4">
    <source>
        <dbReference type="Proteomes" id="UP000323717"/>
    </source>
</evidence>
<reference evidence="3 4" key="1">
    <citation type="journal article" date="2019" name="Nat. Med.">
        <title>A library of human gut bacterial isolates paired with longitudinal multiomics data enables mechanistic microbiome research.</title>
        <authorList>
            <person name="Poyet M."/>
            <person name="Groussin M."/>
            <person name="Gibbons S.M."/>
            <person name="Avila-Pacheco J."/>
            <person name="Jiang X."/>
            <person name="Kearney S.M."/>
            <person name="Perrotta A.R."/>
            <person name="Berdy B."/>
            <person name="Zhao S."/>
            <person name="Lieberman T.D."/>
            <person name="Swanson P.K."/>
            <person name="Smith M."/>
            <person name="Roesemann S."/>
            <person name="Alexander J.E."/>
            <person name="Rich S.A."/>
            <person name="Livny J."/>
            <person name="Vlamakis H."/>
            <person name="Clish C."/>
            <person name="Bullock K."/>
            <person name="Deik A."/>
            <person name="Scott J."/>
            <person name="Pierce K.A."/>
            <person name="Xavier R.J."/>
            <person name="Alm E.J."/>
        </authorList>
    </citation>
    <scope>NUCLEOTIDE SEQUENCE [LARGE SCALE GENOMIC DNA]</scope>
    <source>
        <strain evidence="3 4">BIOML-A163</strain>
    </source>
</reference>